<evidence type="ECO:0000313" key="1">
    <source>
        <dbReference type="EMBL" id="OES45244.1"/>
    </source>
</evidence>
<keyword evidence="2" id="KW-1185">Reference proteome</keyword>
<gene>
    <name evidence="1" type="ORF">BA724_04340</name>
</gene>
<dbReference type="AlphaFoldDB" id="A0A1E7DQB2"/>
<name>A0A1E7DQB2_9BACI</name>
<evidence type="ECO:0000313" key="2">
    <source>
        <dbReference type="Proteomes" id="UP000095658"/>
    </source>
</evidence>
<dbReference type="RefSeq" id="WP_069938125.1">
    <property type="nucleotide sequence ID" value="NZ_MAMP01000020.1"/>
</dbReference>
<reference evidence="1 2" key="1">
    <citation type="submission" date="2016-06" db="EMBL/GenBank/DDBJ databases">
        <title>Domibacillus iocasae genome sequencing.</title>
        <authorList>
            <person name="Verma A."/>
            <person name="Pal Y."/>
            <person name="Ojha A.K."/>
            <person name="Krishnamurthi S."/>
        </authorList>
    </citation>
    <scope>NUCLEOTIDE SEQUENCE [LARGE SCALE GENOMIC DNA]</scope>
    <source>
        <strain evidence="1 2">DSM 29979</strain>
    </source>
</reference>
<protein>
    <submittedName>
        <fullName evidence="1">Uncharacterized protein</fullName>
    </submittedName>
</protein>
<accession>A0A1E7DQB2</accession>
<sequence length="193" mass="22550">MAKGKFEQWLTPEGLLQIEGWARDGLTDEQIAHNMGIKRQTLYDWKKKYPDISDALKRGKEIVDRQVENALLKRALGYQFEEETYISMPLSQEEYDLKVDVELGIWNKAHPNATQDERDLFILSIPKRREVLEKKVVKQVSPDTTAQIFWLKNRKPAEWRDKREIEHGGEITNNIDLSGLSVEELRKLARSDD</sequence>
<dbReference type="InterPro" id="IPR009057">
    <property type="entry name" value="Homeodomain-like_sf"/>
</dbReference>
<proteinExistence type="predicted"/>
<dbReference type="SUPFAM" id="SSF46689">
    <property type="entry name" value="Homeodomain-like"/>
    <property type="match status" value="1"/>
</dbReference>
<dbReference type="Proteomes" id="UP000095658">
    <property type="component" value="Unassembled WGS sequence"/>
</dbReference>
<dbReference type="STRING" id="1714016.BA724_04340"/>
<dbReference type="Gene3D" id="1.10.10.60">
    <property type="entry name" value="Homeodomain-like"/>
    <property type="match status" value="1"/>
</dbReference>
<comment type="caution">
    <text evidence="1">The sequence shown here is derived from an EMBL/GenBank/DDBJ whole genome shotgun (WGS) entry which is preliminary data.</text>
</comment>
<dbReference type="OrthoDB" id="5868871at2"/>
<organism evidence="1 2">
    <name type="scientific">Domibacillus iocasae</name>
    <dbReference type="NCBI Taxonomy" id="1714016"/>
    <lineage>
        <taxon>Bacteria</taxon>
        <taxon>Bacillati</taxon>
        <taxon>Bacillota</taxon>
        <taxon>Bacilli</taxon>
        <taxon>Bacillales</taxon>
        <taxon>Bacillaceae</taxon>
        <taxon>Domibacillus</taxon>
    </lineage>
</organism>
<dbReference type="EMBL" id="MAMP01000020">
    <property type="protein sequence ID" value="OES45244.1"/>
    <property type="molecule type" value="Genomic_DNA"/>
</dbReference>